<dbReference type="SUPFAM" id="SSF53850">
    <property type="entry name" value="Periplasmic binding protein-like II"/>
    <property type="match status" value="1"/>
</dbReference>
<proteinExistence type="predicted"/>
<organism evidence="1">
    <name type="scientific">Nonomuraea gerenzanensis</name>
    <dbReference type="NCBI Taxonomy" id="93944"/>
    <lineage>
        <taxon>Bacteria</taxon>
        <taxon>Bacillati</taxon>
        <taxon>Actinomycetota</taxon>
        <taxon>Actinomycetes</taxon>
        <taxon>Streptosporangiales</taxon>
        <taxon>Streptosporangiaceae</taxon>
        <taxon>Nonomuraea</taxon>
    </lineage>
</organism>
<dbReference type="EMBL" id="LT559118">
    <property type="protein sequence ID" value="SBP00045.1"/>
    <property type="molecule type" value="Genomic_DNA"/>
</dbReference>
<gene>
    <name evidence="1" type="ORF">BN4615_P9561</name>
</gene>
<reference evidence="1" key="1">
    <citation type="submission" date="2016-04" db="EMBL/GenBank/DDBJ databases">
        <authorList>
            <person name="Evans L.H."/>
            <person name="Alamgir A."/>
            <person name="Owens N."/>
            <person name="Weber N.D."/>
            <person name="Virtaneva K."/>
            <person name="Barbian K."/>
            <person name="Babar A."/>
            <person name="Rosenke K."/>
        </authorList>
    </citation>
    <scope>NUCLEOTIDE SEQUENCE</scope>
    <source>
        <strain evidence="1">Nono1</strain>
    </source>
</reference>
<evidence type="ECO:0000313" key="1">
    <source>
        <dbReference type="EMBL" id="SBP00045.1"/>
    </source>
</evidence>
<name>A0A1M4EMJ8_9ACTN</name>
<sequence>MVADVERFLRIAPRQSAFFSLDAGMEAAYGKLGAVRAEGGKVVFELKEGVADLPGRLAGFSSMVQSPKAFTTGEPFADSRSVPDRTRLASWSKGQQAVLTANPHSYGAAADYDTIVVRAIPDANARARWTG</sequence>
<dbReference type="AlphaFoldDB" id="A0A1M4EMJ8"/>
<accession>A0A1M4EMJ8</accession>
<protein>
    <submittedName>
        <fullName evidence="1">Periplasmic dipeptide transport protein</fullName>
    </submittedName>
</protein>
<dbReference type="Gene3D" id="3.40.190.10">
    <property type="entry name" value="Periplasmic binding protein-like II"/>
    <property type="match status" value="1"/>
</dbReference>